<organism evidence="2 3">
    <name type="scientific">Dietzia cinnamea</name>
    <dbReference type="NCBI Taxonomy" id="321318"/>
    <lineage>
        <taxon>Bacteria</taxon>
        <taxon>Bacillati</taxon>
        <taxon>Actinomycetota</taxon>
        <taxon>Actinomycetes</taxon>
        <taxon>Mycobacteriales</taxon>
        <taxon>Dietziaceae</taxon>
        <taxon>Dietzia</taxon>
    </lineage>
</organism>
<feature type="region of interest" description="Disordered" evidence="1">
    <location>
        <begin position="172"/>
        <end position="268"/>
    </location>
</feature>
<proteinExistence type="predicted"/>
<evidence type="ECO:0000313" key="3">
    <source>
        <dbReference type="Proteomes" id="UP000295805"/>
    </source>
</evidence>
<feature type="compositionally biased region" description="Low complexity" evidence="1">
    <location>
        <begin position="42"/>
        <end position="58"/>
    </location>
</feature>
<evidence type="ECO:0000256" key="1">
    <source>
        <dbReference type="SAM" id="MobiDB-lite"/>
    </source>
</evidence>
<protein>
    <submittedName>
        <fullName evidence="2">Uncharacterized protein</fullName>
    </submittedName>
</protein>
<dbReference type="EMBL" id="SMCX01000014">
    <property type="protein sequence ID" value="TCW23264.1"/>
    <property type="molecule type" value="Genomic_DNA"/>
</dbReference>
<feature type="compositionally biased region" description="Basic and acidic residues" evidence="1">
    <location>
        <begin position="195"/>
        <end position="204"/>
    </location>
</feature>
<comment type="caution">
    <text evidence="2">The sequence shown here is derived from an EMBL/GenBank/DDBJ whole genome shotgun (WGS) entry which is preliminary data.</text>
</comment>
<sequence>MRPRRGSRSCCAWRSRRCWGASTWGCSPSPGPSPSSTPRPPRCVVAPRPSPASVWAWSSPPPSARSPRAPTSVGEHGTEPVLVPAMTAVGAAVAWLVAMADLLPDPRRPERRAVRRARDAVAAYAATEPGPDSRPQHHAAPHALADTEEAVAEGMWTPSESISTELAAAHREYDARAARASRHIVPGDDPACDPRNPDAGRWLEGDPGPQMWSCRPPPRPTGPSGSSSATTSGAHSARSPSTRAATSRPRTNRRWRQRCGTSTAAPLC</sequence>
<accession>A0A4R3ZSN4</accession>
<gene>
    <name evidence="2" type="ORF">EDD19_11469</name>
</gene>
<feature type="compositionally biased region" description="Polar residues" evidence="1">
    <location>
        <begin position="259"/>
        <end position="268"/>
    </location>
</feature>
<feature type="compositionally biased region" description="Low complexity" evidence="1">
    <location>
        <begin position="222"/>
        <end position="249"/>
    </location>
</feature>
<dbReference type="Proteomes" id="UP000295805">
    <property type="component" value="Unassembled WGS sequence"/>
</dbReference>
<feature type="compositionally biased region" description="Pro residues" evidence="1">
    <location>
        <begin position="29"/>
        <end position="41"/>
    </location>
</feature>
<dbReference type="AlphaFoldDB" id="A0A4R3ZSN4"/>
<evidence type="ECO:0000313" key="2">
    <source>
        <dbReference type="EMBL" id="TCW23264.1"/>
    </source>
</evidence>
<reference evidence="2 3" key="1">
    <citation type="submission" date="2019-03" db="EMBL/GenBank/DDBJ databases">
        <title>Root nodule microbial communities of legume samples collected from USA, Mexico and Botswana.</title>
        <authorList>
            <person name="Hirsch A."/>
        </authorList>
    </citation>
    <scope>NUCLEOTIDE SEQUENCE [LARGE SCALE GENOMIC DNA]</scope>
    <source>
        <strain evidence="2 3">55</strain>
    </source>
</reference>
<name>A0A4R3ZSN4_9ACTN</name>
<feature type="region of interest" description="Disordered" evidence="1">
    <location>
        <begin position="20"/>
        <end position="75"/>
    </location>
</feature>